<keyword evidence="2" id="KW-1185">Reference proteome</keyword>
<protein>
    <recommendedName>
        <fullName evidence="3">Nucleotide-diphospho-sugar transferase domain-containing protein</fullName>
    </recommendedName>
</protein>
<reference evidence="1 2" key="1">
    <citation type="submission" date="2018-11" db="EMBL/GenBank/DDBJ databases">
        <authorList>
            <consortium name="Pathogen Informatics"/>
        </authorList>
    </citation>
    <scope>NUCLEOTIDE SEQUENCE [LARGE SCALE GENOMIC DNA]</scope>
</reference>
<dbReference type="Pfam" id="PF03314">
    <property type="entry name" value="DUF273"/>
    <property type="match status" value="2"/>
</dbReference>
<accession>A0A3P7JV94</accession>
<dbReference type="OrthoDB" id="407658at2759"/>
<evidence type="ECO:0000313" key="1">
    <source>
        <dbReference type="EMBL" id="VDM82824.1"/>
    </source>
</evidence>
<dbReference type="InterPro" id="IPR004988">
    <property type="entry name" value="DUF273"/>
</dbReference>
<evidence type="ECO:0008006" key="3">
    <source>
        <dbReference type="Google" id="ProtNLM"/>
    </source>
</evidence>
<dbReference type="AlphaFoldDB" id="A0A3P7JV94"/>
<dbReference type="PANTHER" id="PTHR31562:SF9">
    <property type="entry name" value="GLYCOSYLTRANSFERASE FAMILY 8 PROTEIN"/>
    <property type="match status" value="1"/>
</dbReference>
<proteinExistence type="predicted"/>
<evidence type="ECO:0000313" key="2">
    <source>
        <dbReference type="Proteomes" id="UP000270094"/>
    </source>
</evidence>
<dbReference type="Gene3D" id="3.90.550.10">
    <property type="entry name" value="Spore Coat Polysaccharide Biosynthesis Protein SpsA, Chain A"/>
    <property type="match status" value="2"/>
</dbReference>
<dbReference type="InterPro" id="IPR029044">
    <property type="entry name" value="Nucleotide-diphossugar_trans"/>
</dbReference>
<dbReference type="PANTHER" id="PTHR31562">
    <property type="entry name" value="PROTEIN CBG18972"/>
    <property type="match status" value="1"/>
</dbReference>
<organism evidence="1 2">
    <name type="scientific">Strongylus vulgaris</name>
    <name type="common">Blood worm</name>
    <dbReference type="NCBI Taxonomy" id="40348"/>
    <lineage>
        <taxon>Eukaryota</taxon>
        <taxon>Metazoa</taxon>
        <taxon>Ecdysozoa</taxon>
        <taxon>Nematoda</taxon>
        <taxon>Chromadorea</taxon>
        <taxon>Rhabditida</taxon>
        <taxon>Rhabditina</taxon>
        <taxon>Rhabditomorpha</taxon>
        <taxon>Strongyloidea</taxon>
        <taxon>Strongylidae</taxon>
        <taxon>Strongylus</taxon>
    </lineage>
</organism>
<gene>
    <name evidence="1" type="ORF">SVUK_LOCUS17822</name>
</gene>
<name>A0A3P7JV94_STRVU</name>
<dbReference type="Proteomes" id="UP000270094">
    <property type="component" value="Unassembled WGS sequence"/>
</dbReference>
<sequence length="196" mass="22453">MATISISSRTTALANYALRKTSVFVRSNLSGVANTIKDYDYVLFLDSDIGVVNPKRLIEDFIDPHADITFYDRFYNWEIMAGSYLVKSSNWSIAFLQVANTIKDYDYVLFLDSDIGVVNPKRLIEDFIDPHADITFYDRFYNWEIMAGSYLVKSSNWSIAFLQGFAAYESRVPKKTIGSDNGALHRSRKVDFEENT</sequence>
<dbReference type="EMBL" id="UYYB01119607">
    <property type="protein sequence ID" value="VDM82824.1"/>
    <property type="molecule type" value="Genomic_DNA"/>
</dbReference>